<dbReference type="AlphaFoldDB" id="A0A9Q0INI2"/>
<dbReference type="Proteomes" id="UP001148018">
    <property type="component" value="Unassembled WGS sequence"/>
</dbReference>
<keyword evidence="2" id="KW-1185">Reference proteome</keyword>
<evidence type="ECO:0000313" key="2">
    <source>
        <dbReference type="Proteomes" id="UP001148018"/>
    </source>
</evidence>
<reference evidence="1" key="1">
    <citation type="submission" date="2022-07" db="EMBL/GenBank/DDBJ databases">
        <title>Chromosome-level genome of Muraenolepis orangiensis.</title>
        <authorList>
            <person name="Kim J."/>
        </authorList>
    </citation>
    <scope>NUCLEOTIDE SEQUENCE</scope>
    <source>
        <strain evidence="1">KU_S4_2022</strain>
        <tissue evidence="1">Muscle</tissue>
    </source>
</reference>
<organism evidence="1 2">
    <name type="scientific">Muraenolepis orangiensis</name>
    <name type="common">Patagonian moray cod</name>
    <dbReference type="NCBI Taxonomy" id="630683"/>
    <lineage>
        <taxon>Eukaryota</taxon>
        <taxon>Metazoa</taxon>
        <taxon>Chordata</taxon>
        <taxon>Craniata</taxon>
        <taxon>Vertebrata</taxon>
        <taxon>Euteleostomi</taxon>
        <taxon>Actinopterygii</taxon>
        <taxon>Neopterygii</taxon>
        <taxon>Teleostei</taxon>
        <taxon>Neoteleostei</taxon>
        <taxon>Acanthomorphata</taxon>
        <taxon>Zeiogadaria</taxon>
        <taxon>Gadariae</taxon>
        <taxon>Gadiformes</taxon>
        <taxon>Muraenolepidoidei</taxon>
        <taxon>Muraenolepididae</taxon>
        <taxon>Muraenolepis</taxon>
    </lineage>
</organism>
<accession>A0A9Q0INI2</accession>
<name>A0A9Q0INI2_9TELE</name>
<feature type="non-terminal residue" evidence="1">
    <location>
        <position position="1"/>
    </location>
</feature>
<gene>
    <name evidence="1" type="ORF">NHX12_029415</name>
</gene>
<evidence type="ECO:0000313" key="1">
    <source>
        <dbReference type="EMBL" id="KAJ3604675.1"/>
    </source>
</evidence>
<feature type="non-terminal residue" evidence="1">
    <location>
        <position position="52"/>
    </location>
</feature>
<comment type="caution">
    <text evidence="1">The sequence shown here is derived from an EMBL/GenBank/DDBJ whole genome shotgun (WGS) entry which is preliminary data.</text>
</comment>
<protein>
    <submittedName>
        <fullName evidence="1">Uncharacterized protein</fullName>
    </submittedName>
</protein>
<proteinExistence type="predicted"/>
<dbReference type="EMBL" id="JANIIK010000044">
    <property type="protein sequence ID" value="KAJ3604675.1"/>
    <property type="molecule type" value="Genomic_DNA"/>
</dbReference>
<sequence>ELVSRLRLGGGREAGGSGGIGVLFFPRSDVFQTGRGQRRPAVSRKRRQPSWF</sequence>